<evidence type="ECO:0000313" key="3">
    <source>
        <dbReference type="EMBL" id="KTD64578.1"/>
    </source>
</evidence>
<keyword evidence="4" id="KW-1185">Reference proteome</keyword>
<accession>A0A0W0Z617</accession>
<evidence type="ECO:0000313" key="4">
    <source>
        <dbReference type="Proteomes" id="UP000054600"/>
    </source>
</evidence>
<dbReference type="RefSeq" id="WP_018578209.1">
    <property type="nucleotide sequence ID" value="NZ_KB892426.1"/>
</dbReference>
<dbReference type="PATRIC" id="fig|1122169.6.peg.646"/>
<evidence type="ECO:0000256" key="1">
    <source>
        <dbReference type="SAM" id="Coils"/>
    </source>
</evidence>
<comment type="caution">
    <text evidence="3">The sequence shown here is derived from an EMBL/GenBank/DDBJ whole genome shotgun (WGS) entry which is preliminary data.</text>
</comment>
<sequence length="640" mass="69422">MSKISDTKFTQAIHELTTALSSMVKINKKPVTKENAEKVIDLLNNYETTLAALNERELTKKQKEKLKTVETRDVQEMRESLKRQAEPLVAEINAHEEQLAADAEAKEAAIAEAEEKLEDLFDAAYEAGQKFLQATLATMDDDIVEFNKARTELRNALSVLPQAQRQEAFARFNDECQEALKHKQALEKKVDDAKRVINKSIDNAAAKVSRWKVKEFLKNLLVSYEQPAALEGPDAKLLNESNALVLADLPLKAQNALIKVIVGEIMNSVPQSGNDVLVQMLNQVVANLDDILSGKKSVLAVGYTVNNLLQVMLVNAAKIASNPRHTIEQMILAAYKQGADNKALYLGVVSVAEAGALLQAQGTNIRALSDVHSVSDAFGQIIQSASNSGDLQLSPVDMIILGGGNPQPFTPSQLIDLLLAIAIMLEAREELLELVGDNRLELDPADAANGIGFNPQATLPGAAARLALADKGADEKHNKALYKKLVEFCNLANDLEVKCLSAADAYSEEDKRSISLAATKMSQALKASCASFWNSQDNMKAGFEKFVTDCNTILNSDEANTLKNHPGVWFNINPIIRGLIGVLATILVIPALIVAATSTHGYTGTFFTTPKSTVEVALDNMKATLDEKIDEVKAIASPAA</sequence>
<dbReference type="AlphaFoldDB" id="A0A0W0Z617"/>
<dbReference type="Proteomes" id="UP000054600">
    <property type="component" value="Unassembled WGS sequence"/>
</dbReference>
<keyword evidence="1" id="KW-0175">Coiled coil</keyword>
<dbReference type="eggNOG" id="COG1193">
    <property type="taxonomic scope" value="Bacteria"/>
</dbReference>
<reference evidence="3 4" key="1">
    <citation type="submission" date="2015-11" db="EMBL/GenBank/DDBJ databases">
        <title>Genomic analysis of 38 Legionella species identifies large and diverse effector repertoires.</title>
        <authorList>
            <person name="Burstein D."/>
            <person name="Amaro F."/>
            <person name="Zusman T."/>
            <person name="Lifshitz Z."/>
            <person name="Cohen O."/>
            <person name="Gilbert J.A."/>
            <person name="Pupko T."/>
            <person name="Shuman H.A."/>
            <person name="Segal G."/>
        </authorList>
    </citation>
    <scope>NUCLEOTIDE SEQUENCE [LARGE SCALE GENOMIC DNA]</scope>
    <source>
        <strain evidence="3 4">ATCC 49655</strain>
    </source>
</reference>
<feature type="coiled-coil region" evidence="1">
    <location>
        <begin position="36"/>
        <end position="123"/>
    </location>
</feature>
<keyword evidence="2" id="KW-0472">Membrane</keyword>
<feature type="transmembrane region" description="Helical" evidence="2">
    <location>
        <begin position="575"/>
        <end position="596"/>
    </location>
</feature>
<proteinExistence type="predicted"/>
<keyword evidence="2" id="KW-1133">Transmembrane helix</keyword>
<keyword evidence="2" id="KW-0812">Transmembrane</keyword>
<protein>
    <submittedName>
        <fullName evidence="3">Coiled-coil-containing protein</fullName>
    </submittedName>
</protein>
<dbReference type="EMBL" id="LNYW01000018">
    <property type="protein sequence ID" value="KTD64578.1"/>
    <property type="molecule type" value="Genomic_DNA"/>
</dbReference>
<dbReference type="OrthoDB" id="5639867at2"/>
<evidence type="ECO:0000256" key="2">
    <source>
        <dbReference type="SAM" id="Phobius"/>
    </source>
</evidence>
<name>A0A0W0Z617_9GAMM</name>
<gene>
    <name evidence="3" type="ORF">Lsha_0562</name>
</gene>
<feature type="coiled-coil region" evidence="1">
    <location>
        <begin position="169"/>
        <end position="203"/>
    </location>
</feature>
<organism evidence="3 4">
    <name type="scientific">Legionella shakespearei DSM 23087</name>
    <dbReference type="NCBI Taxonomy" id="1122169"/>
    <lineage>
        <taxon>Bacteria</taxon>
        <taxon>Pseudomonadati</taxon>
        <taxon>Pseudomonadota</taxon>
        <taxon>Gammaproteobacteria</taxon>
        <taxon>Legionellales</taxon>
        <taxon>Legionellaceae</taxon>
        <taxon>Legionella</taxon>
    </lineage>
</organism>